<dbReference type="GO" id="GO:0017109">
    <property type="term" value="C:glutamate-cysteine ligase complex"/>
    <property type="evidence" value="ECO:0007669"/>
    <property type="project" value="TreeGrafter"/>
</dbReference>
<evidence type="ECO:0000256" key="10">
    <source>
        <dbReference type="RuleBase" id="RU367135"/>
    </source>
</evidence>
<dbReference type="GO" id="GO:0004357">
    <property type="term" value="F:glutamate-cysteine ligase activity"/>
    <property type="evidence" value="ECO:0007669"/>
    <property type="project" value="UniProtKB-UniRule"/>
</dbReference>
<evidence type="ECO:0000256" key="5">
    <source>
        <dbReference type="ARBA" id="ARBA00022684"/>
    </source>
</evidence>
<evidence type="ECO:0000256" key="4">
    <source>
        <dbReference type="ARBA" id="ARBA00022598"/>
    </source>
</evidence>
<evidence type="ECO:0000256" key="1">
    <source>
        <dbReference type="ARBA" id="ARBA00005006"/>
    </source>
</evidence>
<dbReference type="SUPFAM" id="SSF55931">
    <property type="entry name" value="Glutamine synthetase/guanido kinase"/>
    <property type="match status" value="1"/>
</dbReference>
<dbReference type="PANTHER" id="PTHR11164:SF0">
    <property type="entry name" value="GLUTAMATE--CYSTEINE LIGASE CATALYTIC SUBUNIT"/>
    <property type="match status" value="1"/>
</dbReference>
<evidence type="ECO:0000256" key="9">
    <source>
        <dbReference type="ARBA" id="ARBA00032122"/>
    </source>
</evidence>
<dbReference type="EC" id="6.3.2.2" evidence="3 10"/>
<keyword evidence="7 10" id="KW-0067">ATP-binding</keyword>
<keyword evidence="4 10" id="KW-0436">Ligase</keyword>
<reference evidence="11" key="1">
    <citation type="submission" date="2022-11" db="EMBL/GenBank/DDBJ databases">
        <authorList>
            <person name="Petersen C."/>
        </authorList>
    </citation>
    <scope>NUCLEOTIDE SEQUENCE</scope>
    <source>
        <strain evidence="11">IBT 21917</strain>
    </source>
</reference>
<dbReference type="Pfam" id="PF03074">
    <property type="entry name" value="GCS"/>
    <property type="match status" value="1"/>
</dbReference>
<dbReference type="InterPro" id="IPR014746">
    <property type="entry name" value="Gln_synth/guanido_kin_cat_dom"/>
</dbReference>
<evidence type="ECO:0000256" key="8">
    <source>
        <dbReference type="ARBA" id="ARBA00030585"/>
    </source>
</evidence>
<dbReference type="EMBL" id="JAPQKO010000008">
    <property type="protein sequence ID" value="KAJ5151873.1"/>
    <property type="molecule type" value="Genomic_DNA"/>
</dbReference>
<organism evidence="11 12">
    <name type="scientific">Penicillium capsulatum</name>
    <dbReference type="NCBI Taxonomy" id="69766"/>
    <lineage>
        <taxon>Eukaryota</taxon>
        <taxon>Fungi</taxon>
        <taxon>Dikarya</taxon>
        <taxon>Ascomycota</taxon>
        <taxon>Pezizomycotina</taxon>
        <taxon>Eurotiomycetes</taxon>
        <taxon>Eurotiomycetidae</taxon>
        <taxon>Eurotiales</taxon>
        <taxon>Aspergillaceae</taxon>
        <taxon>Penicillium</taxon>
    </lineage>
</organism>
<dbReference type="Proteomes" id="UP001146351">
    <property type="component" value="Unassembled WGS sequence"/>
</dbReference>
<comment type="caution">
    <text evidence="11">The sequence shown here is derived from an EMBL/GenBank/DDBJ whole genome shotgun (WGS) entry which is preliminary data.</text>
</comment>
<proteinExistence type="inferred from homology"/>
<sequence length="596" mass="68654">MGRPLEGRPLTWSEAEEAGPVIRKWAAEQLLRLWHKQRARSDPEPSWGDEIEFTLVDMNTRESRATMLLDQERILRQWASDPENEELASFQAEWATYVVETSPAKPYAGAISELFKVEQDMRQRRQFVNEFLQPHQHTLSLSTFPRVGAQDHEWTTPTSYNNKVCSSKTRYALLANNVHERPQGRMCTYFPVYRDINTPSPFRDDPHSRPGLPNHVCLDELEAGIGCSSIQTTFQAANEPEARWLYDQFVPLGPVFLALTAATPIWKGYLVETDIRWQRFGDLFDDRRHSEMETMLPRWTWNRTYISQEKPSGLESSRPLLPMDKGIKARLMEGGMDEPLAEHFGTILSRDPLLPTESDLEHLNASSTRLFDLMQGCVWPHVRFKPPMTDDGPGWLVEFRPMEVQPTDFENAAFSIFTYLLSRAISTLHVNFYLPIDKLGDAWEQSQRRNAVTDSRLWFRRTGWSSNPVHTLRQSKTMCKDEVHSASNEDAYSRMTLDQIVNGEGVPGGFPGLLGIVQQYLHYTNVSPMEQARLAPYLDLIEKRASGANPTPATWMRDYVRQHEDYRQDSYVSEKICHDMMAEMVRMNEAESRAAC</sequence>
<accession>A0A9W9HNB8</accession>
<keyword evidence="12" id="KW-1185">Reference proteome</keyword>
<evidence type="ECO:0000256" key="6">
    <source>
        <dbReference type="ARBA" id="ARBA00022741"/>
    </source>
</evidence>
<name>A0A9W9HNB8_9EURO</name>
<dbReference type="PANTHER" id="PTHR11164">
    <property type="entry name" value="GLUTAMATE CYSTEINE LIGASE"/>
    <property type="match status" value="1"/>
</dbReference>
<protein>
    <recommendedName>
        <fullName evidence="3 10">Glutamate--cysteine ligase</fullName>
        <ecNumber evidence="3 10">6.3.2.2</ecNumber>
    </recommendedName>
    <alternativeName>
        <fullName evidence="9 10">Gamma-ECS</fullName>
    </alternativeName>
    <alternativeName>
        <fullName evidence="8 10">Gamma-glutamylcysteine synthetase</fullName>
    </alternativeName>
</protein>
<dbReference type="GO" id="GO:0005524">
    <property type="term" value="F:ATP binding"/>
    <property type="evidence" value="ECO:0007669"/>
    <property type="project" value="UniProtKB-UniRule"/>
</dbReference>
<keyword evidence="6 10" id="KW-0547">Nucleotide-binding</keyword>
<reference evidence="11" key="2">
    <citation type="journal article" date="2023" name="IMA Fungus">
        <title>Comparative genomic study of the Penicillium genus elucidates a diverse pangenome and 15 lateral gene transfer events.</title>
        <authorList>
            <person name="Petersen C."/>
            <person name="Sorensen T."/>
            <person name="Nielsen M.R."/>
            <person name="Sondergaard T.E."/>
            <person name="Sorensen J.L."/>
            <person name="Fitzpatrick D.A."/>
            <person name="Frisvad J.C."/>
            <person name="Nielsen K.L."/>
        </authorList>
    </citation>
    <scope>NUCLEOTIDE SEQUENCE</scope>
    <source>
        <strain evidence="11">IBT 21917</strain>
    </source>
</reference>
<comment type="catalytic activity">
    <reaction evidence="10">
        <text>L-cysteine + L-glutamate + ATP = gamma-L-glutamyl-L-cysteine + ADP + phosphate + H(+)</text>
        <dbReference type="Rhea" id="RHEA:13285"/>
        <dbReference type="ChEBI" id="CHEBI:15378"/>
        <dbReference type="ChEBI" id="CHEBI:29985"/>
        <dbReference type="ChEBI" id="CHEBI:30616"/>
        <dbReference type="ChEBI" id="CHEBI:35235"/>
        <dbReference type="ChEBI" id="CHEBI:43474"/>
        <dbReference type="ChEBI" id="CHEBI:58173"/>
        <dbReference type="ChEBI" id="CHEBI:456216"/>
        <dbReference type="EC" id="6.3.2.2"/>
    </reaction>
</comment>
<dbReference type="Gene3D" id="3.30.590.50">
    <property type="match status" value="2"/>
</dbReference>
<dbReference type="GO" id="GO:0006750">
    <property type="term" value="P:glutathione biosynthetic process"/>
    <property type="evidence" value="ECO:0007669"/>
    <property type="project" value="UniProtKB-UniRule"/>
</dbReference>
<evidence type="ECO:0000256" key="7">
    <source>
        <dbReference type="ARBA" id="ARBA00022840"/>
    </source>
</evidence>
<dbReference type="InterPro" id="IPR004308">
    <property type="entry name" value="GCS"/>
</dbReference>
<dbReference type="AlphaFoldDB" id="A0A9W9HNB8"/>
<evidence type="ECO:0000256" key="2">
    <source>
        <dbReference type="ARBA" id="ARBA00008100"/>
    </source>
</evidence>
<keyword evidence="5 10" id="KW-0317">Glutathione biosynthesis</keyword>
<comment type="pathway">
    <text evidence="1 10">Sulfur metabolism; glutathione biosynthesis; glutathione from L-cysteine and L-glutamate: step 1/2.</text>
</comment>
<evidence type="ECO:0000313" key="12">
    <source>
        <dbReference type="Proteomes" id="UP001146351"/>
    </source>
</evidence>
<dbReference type="OrthoDB" id="7939818at2759"/>
<evidence type="ECO:0000313" key="11">
    <source>
        <dbReference type="EMBL" id="KAJ5151873.1"/>
    </source>
</evidence>
<dbReference type="Gene3D" id="1.10.8.960">
    <property type="match status" value="1"/>
</dbReference>
<comment type="similarity">
    <text evidence="2 10">Belongs to the glutamate--cysteine ligase type 3 family.</text>
</comment>
<evidence type="ECO:0000256" key="3">
    <source>
        <dbReference type="ARBA" id="ARBA00012220"/>
    </source>
</evidence>
<gene>
    <name evidence="11" type="ORF">N7492_010168</name>
</gene>